<sequence>MMWIRPMKTTHIIAYLVTNTNVSSKRTTQSLVRTAAFSPQASYVRLSTIPLIQVHRMLSPRKIITKQHMSFYGRQDEGGIMNIDRAAMMEIIEDVVNSSREESGYVIIDVRGHDEIQSTGKLNDVVVTLPLPYIAQGALAMDEEDFKEAFGFEKPQLDETLVFSCKAGIRSNQAGQLAKMAGYSNVLNYMGGSNEWFS</sequence>
<evidence type="ECO:0000259" key="1">
    <source>
        <dbReference type="PROSITE" id="PS50206"/>
    </source>
</evidence>
<evidence type="ECO:0000313" key="2">
    <source>
        <dbReference type="EMBL" id="KAL3806806.1"/>
    </source>
</evidence>
<feature type="domain" description="Rhodanese" evidence="1">
    <location>
        <begin position="101"/>
        <end position="198"/>
    </location>
</feature>
<gene>
    <name evidence="2" type="ORF">ACHAXA_001088</name>
</gene>
<accession>A0ABD3R550</accession>
<evidence type="ECO:0000313" key="3">
    <source>
        <dbReference type="Proteomes" id="UP001530377"/>
    </source>
</evidence>
<reference evidence="2 3" key="1">
    <citation type="submission" date="2024-10" db="EMBL/GenBank/DDBJ databases">
        <title>Updated reference genomes for cyclostephanoid diatoms.</title>
        <authorList>
            <person name="Roberts W.R."/>
            <person name="Alverson A.J."/>
        </authorList>
    </citation>
    <scope>NUCLEOTIDE SEQUENCE [LARGE SCALE GENOMIC DNA]</scope>
    <source>
        <strain evidence="2 3">AJA228-03</strain>
    </source>
</reference>
<dbReference type="Proteomes" id="UP001530377">
    <property type="component" value="Unassembled WGS sequence"/>
</dbReference>
<dbReference type="Gene3D" id="3.40.250.10">
    <property type="entry name" value="Rhodanese-like domain"/>
    <property type="match status" value="1"/>
</dbReference>
<dbReference type="EMBL" id="JALLPB020000730">
    <property type="protein sequence ID" value="KAL3806806.1"/>
    <property type="molecule type" value="Genomic_DNA"/>
</dbReference>
<organism evidence="2 3">
    <name type="scientific">Cyclostephanos tholiformis</name>
    <dbReference type="NCBI Taxonomy" id="382380"/>
    <lineage>
        <taxon>Eukaryota</taxon>
        <taxon>Sar</taxon>
        <taxon>Stramenopiles</taxon>
        <taxon>Ochrophyta</taxon>
        <taxon>Bacillariophyta</taxon>
        <taxon>Coscinodiscophyceae</taxon>
        <taxon>Thalassiosirophycidae</taxon>
        <taxon>Stephanodiscales</taxon>
        <taxon>Stephanodiscaceae</taxon>
        <taxon>Cyclostephanos</taxon>
    </lineage>
</organism>
<dbReference type="SUPFAM" id="SSF52821">
    <property type="entry name" value="Rhodanese/Cell cycle control phosphatase"/>
    <property type="match status" value="1"/>
</dbReference>
<dbReference type="PROSITE" id="PS50206">
    <property type="entry name" value="RHODANESE_3"/>
    <property type="match status" value="1"/>
</dbReference>
<dbReference type="Pfam" id="PF00581">
    <property type="entry name" value="Rhodanese"/>
    <property type="match status" value="1"/>
</dbReference>
<proteinExistence type="predicted"/>
<dbReference type="InterPro" id="IPR001763">
    <property type="entry name" value="Rhodanese-like_dom"/>
</dbReference>
<keyword evidence="3" id="KW-1185">Reference proteome</keyword>
<dbReference type="InterPro" id="IPR036873">
    <property type="entry name" value="Rhodanese-like_dom_sf"/>
</dbReference>
<dbReference type="AlphaFoldDB" id="A0ABD3R550"/>
<protein>
    <recommendedName>
        <fullName evidence="1">Rhodanese domain-containing protein</fullName>
    </recommendedName>
</protein>
<dbReference type="PANTHER" id="PTHR44086:SF10">
    <property type="entry name" value="THIOSULFATE SULFURTRANSFERASE_RHODANESE-LIKE DOMAIN-CONTAINING PROTEIN 3"/>
    <property type="match status" value="1"/>
</dbReference>
<dbReference type="PANTHER" id="PTHR44086">
    <property type="entry name" value="THIOSULFATE SULFURTRANSFERASE RDL2, MITOCHONDRIAL-RELATED"/>
    <property type="match status" value="1"/>
</dbReference>
<name>A0ABD3R550_9STRA</name>
<comment type="caution">
    <text evidence="2">The sequence shown here is derived from an EMBL/GenBank/DDBJ whole genome shotgun (WGS) entry which is preliminary data.</text>
</comment>